<feature type="transmembrane region" description="Helical" evidence="1">
    <location>
        <begin position="244"/>
        <end position="265"/>
    </location>
</feature>
<feature type="transmembrane region" description="Helical" evidence="1">
    <location>
        <begin position="45"/>
        <end position="73"/>
    </location>
</feature>
<proteinExistence type="predicted"/>
<feature type="transmembrane region" description="Helical" evidence="1">
    <location>
        <begin position="212"/>
        <end position="232"/>
    </location>
</feature>
<feature type="domain" description="DUF418" evidence="2">
    <location>
        <begin position="187"/>
        <end position="314"/>
    </location>
</feature>
<dbReference type="Proteomes" id="UP001072952">
    <property type="component" value="Unassembled WGS sequence"/>
</dbReference>
<comment type="caution">
    <text evidence="3">The sequence shown here is derived from an EMBL/GenBank/DDBJ whole genome shotgun (WGS) entry which is preliminary data.</text>
</comment>
<keyword evidence="1" id="KW-0472">Membrane</keyword>
<gene>
    <name evidence="3" type="ORF">NW133_11990</name>
</gene>
<dbReference type="InterPro" id="IPR052529">
    <property type="entry name" value="Bact_Transport_Assoc"/>
</dbReference>
<keyword evidence="4" id="KW-1185">Reference proteome</keyword>
<organism evidence="3 4">
    <name type="scientific">Staphylococcus pettenkoferi</name>
    <dbReference type="NCBI Taxonomy" id="170573"/>
    <lineage>
        <taxon>Bacteria</taxon>
        <taxon>Bacillati</taxon>
        <taxon>Bacillota</taxon>
        <taxon>Bacilli</taxon>
        <taxon>Bacillales</taxon>
        <taxon>Staphylococcaceae</taxon>
        <taxon>Staphylococcus</taxon>
    </lineage>
</organism>
<name>A0ABT4BNI0_9STAP</name>
<evidence type="ECO:0000313" key="3">
    <source>
        <dbReference type="EMBL" id="MCY1584213.1"/>
    </source>
</evidence>
<keyword evidence="1" id="KW-1133">Transmembrane helix</keyword>
<feature type="transmembrane region" description="Helical" evidence="1">
    <location>
        <begin position="129"/>
        <end position="147"/>
    </location>
</feature>
<dbReference type="Pfam" id="PF04235">
    <property type="entry name" value="DUF418"/>
    <property type="match status" value="1"/>
</dbReference>
<protein>
    <submittedName>
        <fullName evidence="3">DUF418 domain-containing protein</fullName>
    </submittedName>
</protein>
<accession>A0ABT4BNI0</accession>
<feature type="transmembrane region" description="Helical" evidence="1">
    <location>
        <begin position="183"/>
        <end position="205"/>
    </location>
</feature>
<dbReference type="InterPro" id="IPR007349">
    <property type="entry name" value="DUF418"/>
</dbReference>
<dbReference type="RefSeq" id="WP_124224914.1">
    <property type="nucleotide sequence ID" value="NZ_JANSKN010000002.1"/>
</dbReference>
<evidence type="ECO:0000259" key="2">
    <source>
        <dbReference type="Pfam" id="PF04235"/>
    </source>
</evidence>
<sequence length="316" mass="36234">MTSKRIIALDIIRGFAICIVAFANLQDAIPIMSEGMPKETHLDHIINVVKLVAIDGKFISIFTILFGVGMAIFMRNAESKDLNPIKLMFRRLIFLFVVGIPLFIFGVPFVFYAVTGLVVMFGFKFKPRWLLLAIAGIALVGYFILFGTRFNQTGMPPTLSLMLIGYYLGMSGKIYNFKTSQSTYWGLLIVSLLGLALIISLYFALPMKWNEFLAYMTPFQAIAYFILLFILLKSDLMKKVLMPFKYIGRMAFTIFTLQIILIEILGRFTGHLMGVQIIIYGVPLITLQLVISYLWLRYFRQGPLEKLWRKWTYKNV</sequence>
<keyword evidence="1" id="KW-0812">Transmembrane</keyword>
<dbReference type="PANTHER" id="PTHR30590:SF3">
    <property type="entry name" value="HYPOTHETICAL MEMBRANE SPANNING PROTEIN"/>
    <property type="match status" value="1"/>
</dbReference>
<reference evidence="3" key="2">
    <citation type="submission" date="2022-08" db="EMBL/GenBank/DDBJ databases">
        <authorList>
            <person name="Magnan C."/>
        </authorList>
    </citation>
    <scope>NUCLEOTIDE SEQUENCE</scope>
    <source>
        <strain evidence="3">NSP012P</strain>
    </source>
</reference>
<evidence type="ECO:0000313" key="4">
    <source>
        <dbReference type="Proteomes" id="UP001072952"/>
    </source>
</evidence>
<evidence type="ECO:0000256" key="1">
    <source>
        <dbReference type="SAM" id="Phobius"/>
    </source>
</evidence>
<feature type="transmembrane region" description="Helical" evidence="1">
    <location>
        <begin position="93"/>
        <end position="123"/>
    </location>
</feature>
<feature type="transmembrane region" description="Helical" evidence="1">
    <location>
        <begin position="7"/>
        <end position="25"/>
    </location>
</feature>
<dbReference type="EMBL" id="JANSLD010000047">
    <property type="protein sequence ID" value="MCY1584213.1"/>
    <property type="molecule type" value="Genomic_DNA"/>
</dbReference>
<dbReference type="PANTHER" id="PTHR30590">
    <property type="entry name" value="INNER MEMBRANE PROTEIN"/>
    <property type="match status" value="1"/>
</dbReference>
<reference evidence="3" key="1">
    <citation type="journal article" date="2022" name="Int. J. Mol. Sci.">
        <title>Phenotypic and Genotypic Virulence Characterisation of Staphylococcus pettenkoferi Strains Isolated from Human Bloodstream and Diabetic Foot Infections.</title>
        <authorList>
            <person name="Magnan C."/>
            <person name="Ahmad-Mansour N."/>
            <person name="Pouget C."/>
            <person name="Morsli M."/>
            <person name="Huc-Brandt S."/>
            <person name="Pantel A."/>
            <person name="Dunyach-Remy C."/>
            <person name="Sotto A."/>
            <person name="Molle V."/>
            <person name="Lavigne J.-P."/>
        </authorList>
    </citation>
    <scope>NUCLEOTIDE SEQUENCE</scope>
    <source>
        <strain evidence="3">NSP012P</strain>
    </source>
</reference>
<feature type="transmembrane region" description="Helical" evidence="1">
    <location>
        <begin position="277"/>
        <end position="296"/>
    </location>
</feature>